<dbReference type="InterPro" id="IPR036388">
    <property type="entry name" value="WH-like_DNA-bd_sf"/>
</dbReference>
<dbReference type="GO" id="GO:0006355">
    <property type="term" value="P:regulation of DNA-templated transcription"/>
    <property type="evidence" value="ECO:0007669"/>
    <property type="project" value="InterPro"/>
</dbReference>
<evidence type="ECO:0000313" key="2">
    <source>
        <dbReference type="EMBL" id="SMA50843.1"/>
    </source>
</evidence>
<dbReference type="AlphaFoldDB" id="A0A1X7ARS0"/>
<reference evidence="2 3" key="1">
    <citation type="submission" date="2017-03" db="EMBL/GenBank/DDBJ databases">
        <authorList>
            <person name="Afonso C.L."/>
            <person name="Miller P.J."/>
            <person name="Scott M.A."/>
            <person name="Spackman E."/>
            <person name="Goraichik I."/>
            <person name="Dimitrov K.M."/>
            <person name="Suarez D.L."/>
            <person name="Swayne D.E."/>
        </authorList>
    </citation>
    <scope>NUCLEOTIDE SEQUENCE [LARGE SCALE GENOMIC DNA]</scope>
    <source>
        <strain evidence="2">SB41UT1</strain>
    </source>
</reference>
<evidence type="ECO:0000259" key="1">
    <source>
        <dbReference type="PROSITE" id="PS50043"/>
    </source>
</evidence>
<dbReference type="Pfam" id="PF00196">
    <property type="entry name" value="GerE"/>
    <property type="match status" value="1"/>
</dbReference>
<proteinExistence type="predicted"/>
<dbReference type="Proteomes" id="UP000196573">
    <property type="component" value="Unassembled WGS sequence"/>
</dbReference>
<dbReference type="InterPro" id="IPR016032">
    <property type="entry name" value="Sig_transdc_resp-reg_C-effctor"/>
</dbReference>
<dbReference type="RefSeq" id="WP_165767384.1">
    <property type="nucleotide sequence ID" value="NZ_CBCSCN010000015.1"/>
</dbReference>
<accession>A0A1X7ARS0</accession>
<evidence type="ECO:0000313" key="3">
    <source>
        <dbReference type="Proteomes" id="UP000196573"/>
    </source>
</evidence>
<keyword evidence="3" id="KW-1185">Reference proteome</keyword>
<dbReference type="GO" id="GO:0003677">
    <property type="term" value="F:DNA binding"/>
    <property type="evidence" value="ECO:0007669"/>
    <property type="project" value="InterPro"/>
</dbReference>
<protein>
    <submittedName>
        <fullName evidence="2">Bacterial regulatory protein, luxR family</fullName>
    </submittedName>
</protein>
<dbReference type="InterPro" id="IPR000792">
    <property type="entry name" value="Tscrpt_reg_LuxR_C"/>
</dbReference>
<dbReference type="SUPFAM" id="SSF46894">
    <property type="entry name" value="C-terminal effector domain of the bipartite response regulators"/>
    <property type="match status" value="1"/>
</dbReference>
<dbReference type="PROSITE" id="PS50043">
    <property type="entry name" value="HTH_LUXR_2"/>
    <property type="match status" value="1"/>
</dbReference>
<dbReference type="SMART" id="SM00421">
    <property type="entry name" value="HTH_LUXR"/>
    <property type="match status" value="1"/>
</dbReference>
<dbReference type="CDD" id="cd06170">
    <property type="entry name" value="LuxR_C_like"/>
    <property type="match status" value="1"/>
</dbReference>
<dbReference type="EMBL" id="FWPT01000017">
    <property type="protein sequence ID" value="SMA50843.1"/>
    <property type="molecule type" value="Genomic_DNA"/>
</dbReference>
<organism evidence="2 3">
    <name type="scientific">Parendozoicomonas haliclonae</name>
    <dbReference type="NCBI Taxonomy" id="1960125"/>
    <lineage>
        <taxon>Bacteria</taxon>
        <taxon>Pseudomonadati</taxon>
        <taxon>Pseudomonadota</taxon>
        <taxon>Gammaproteobacteria</taxon>
        <taxon>Oceanospirillales</taxon>
        <taxon>Endozoicomonadaceae</taxon>
        <taxon>Parendozoicomonas</taxon>
    </lineage>
</organism>
<feature type="domain" description="HTH luxR-type" evidence="1">
    <location>
        <begin position="188"/>
        <end position="253"/>
    </location>
</feature>
<name>A0A1X7ARS0_9GAMM</name>
<gene>
    <name evidence="2" type="ORF">EHSB41UT_04660</name>
</gene>
<dbReference type="Gene3D" id="1.10.10.10">
    <property type="entry name" value="Winged helix-like DNA-binding domain superfamily/Winged helix DNA-binding domain"/>
    <property type="match status" value="1"/>
</dbReference>
<sequence>MSAAVNNHLISQTLSTKRSLNDIKAALMADLEPMGFHAFTYEGIPFRVIDDIHAPSESRLFKLSHIAKAKTSLSSCEEEFQLHKAFLSHLREGDLTPRRDQIFSQPVFYFLENLEVARAHGDTNFNSSISLPITAFCSSEWGTMFSLKSWRKETDMQRWYADKQHELCSLLFSYHLEFMLFYRELFNPYLQMGVFSQKTLKILRMAADGYTGKRICDQLCMSERGVDYHFELLRQKLQAKNRLHLIKIAEQLQIT</sequence>